<feature type="region of interest" description="Disordered" evidence="1">
    <location>
        <begin position="100"/>
        <end position="126"/>
    </location>
</feature>
<dbReference type="InterPro" id="IPR036689">
    <property type="entry name" value="ESAT-6-like_sf"/>
</dbReference>
<feature type="compositionally biased region" description="Polar residues" evidence="1">
    <location>
        <begin position="116"/>
        <end position="126"/>
    </location>
</feature>
<dbReference type="Pfam" id="PF06013">
    <property type="entry name" value="WXG100"/>
    <property type="match status" value="1"/>
</dbReference>
<reference evidence="2 3" key="1">
    <citation type="submission" date="2020-08" db="EMBL/GenBank/DDBJ databases">
        <title>Sequencing the genomes of 1000 actinobacteria strains.</title>
        <authorList>
            <person name="Klenk H.-P."/>
        </authorList>
    </citation>
    <scope>NUCLEOTIDE SEQUENCE [LARGE SCALE GENOMIC DNA]</scope>
    <source>
        <strain evidence="2 3">DSM 43023</strain>
    </source>
</reference>
<dbReference type="Proteomes" id="UP000534286">
    <property type="component" value="Unassembled WGS sequence"/>
</dbReference>
<evidence type="ECO:0000313" key="2">
    <source>
        <dbReference type="EMBL" id="MBB4937137.1"/>
    </source>
</evidence>
<protein>
    <submittedName>
        <fullName evidence="2">WXG100 family type VII secretion target</fullName>
    </submittedName>
</protein>
<name>A0A7W7W7B5_9ACTN</name>
<dbReference type="SUPFAM" id="SSF140453">
    <property type="entry name" value="EsxAB dimer-like"/>
    <property type="match status" value="1"/>
</dbReference>
<evidence type="ECO:0000256" key="1">
    <source>
        <dbReference type="SAM" id="MobiDB-lite"/>
    </source>
</evidence>
<proteinExistence type="predicted"/>
<gene>
    <name evidence="2" type="ORF">FHR32_001442</name>
</gene>
<dbReference type="InterPro" id="IPR010310">
    <property type="entry name" value="T7SS_ESAT-6-like"/>
</dbReference>
<dbReference type="Gene3D" id="1.10.287.1060">
    <property type="entry name" value="ESAT-6-like"/>
    <property type="match status" value="1"/>
</dbReference>
<keyword evidence="3" id="KW-1185">Reference proteome</keyword>
<evidence type="ECO:0000313" key="3">
    <source>
        <dbReference type="Proteomes" id="UP000534286"/>
    </source>
</evidence>
<organism evidence="2 3">
    <name type="scientific">Streptosporangium album</name>
    <dbReference type="NCBI Taxonomy" id="47479"/>
    <lineage>
        <taxon>Bacteria</taxon>
        <taxon>Bacillati</taxon>
        <taxon>Actinomycetota</taxon>
        <taxon>Actinomycetes</taxon>
        <taxon>Streptosporangiales</taxon>
        <taxon>Streptosporangiaceae</taxon>
        <taxon>Streptosporangium</taxon>
    </lineage>
</organism>
<dbReference type="RefSeq" id="WP_184753555.1">
    <property type="nucleotide sequence ID" value="NZ_BAABEK010000047.1"/>
</dbReference>
<dbReference type="AlphaFoldDB" id="A0A7W7W7B5"/>
<sequence length="126" mass="13300">MSFYTATPSQLTKAASHVEAAARHIKGLQQGTATAVAELTSSGGGWESGAGSKFASVMREWDTQFTKVLQSMEEMYDKLNINANVYSAAEADSHNLNLGEGSVDGARNDVGDGQRSIDSLINGTGR</sequence>
<accession>A0A7W7W7B5</accession>
<comment type="caution">
    <text evidence="2">The sequence shown here is derived from an EMBL/GenBank/DDBJ whole genome shotgun (WGS) entry which is preliminary data.</text>
</comment>
<dbReference type="EMBL" id="JACHJU010000001">
    <property type="protein sequence ID" value="MBB4937137.1"/>
    <property type="molecule type" value="Genomic_DNA"/>
</dbReference>